<feature type="domain" description="NLE" evidence="9">
    <location>
        <begin position="58"/>
        <end position="123"/>
    </location>
</feature>
<keyword evidence="11" id="KW-1185">Reference proteome</keyword>
<dbReference type="InParanoid" id="D3AW79"/>
<accession>D3AW79</accession>
<feature type="repeat" description="WD" evidence="7">
    <location>
        <begin position="365"/>
        <end position="387"/>
    </location>
</feature>
<dbReference type="InterPro" id="IPR001680">
    <property type="entry name" value="WD40_rpt"/>
</dbReference>
<proteinExistence type="inferred from homology"/>
<feature type="repeat" description="WD" evidence="7">
    <location>
        <begin position="400"/>
        <end position="442"/>
    </location>
</feature>
<evidence type="ECO:0000256" key="2">
    <source>
        <dbReference type="ARBA" id="ARBA00022552"/>
    </source>
</evidence>
<dbReference type="GO" id="GO:0000466">
    <property type="term" value="P:maturation of 5.8S rRNA from tricistronic rRNA transcript (SSU-rRNA, 5.8S rRNA, LSU-rRNA)"/>
    <property type="evidence" value="ECO:0007669"/>
    <property type="project" value="UniProtKB-UniRule"/>
</dbReference>
<evidence type="ECO:0000259" key="9">
    <source>
        <dbReference type="Pfam" id="PF08154"/>
    </source>
</evidence>
<dbReference type="InterPro" id="IPR036322">
    <property type="entry name" value="WD40_repeat_dom_sf"/>
</dbReference>
<dbReference type="SUPFAM" id="SSF50978">
    <property type="entry name" value="WD40 repeat-like"/>
    <property type="match status" value="1"/>
</dbReference>
<organism evidence="10 11">
    <name type="scientific">Heterostelium pallidum (strain ATCC 26659 / Pp 5 / PN500)</name>
    <name type="common">Cellular slime mold</name>
    <name type="synonym">Polysphondylium pallidum</name>
    <dbReference type="NCBI Taxonomy" id="670386"/>
    <lineage>
        <taxon>Eukaryota</taxon>
        <taxon>Amoebozoa</taxon>
        <taxon>Evosea</taxon>
        <taxon>Eumycetozoa</taxon>
        <taxon>Dictyostelia</taxon>
        <taxon>Acytosteliales</taxon>
        <taxon>Acytosteliaceae</taxon>
        <taxon>Heterostelium</taxon>
    </lineage>
</organism>
<dbReference type="PROSITE" id="PS50082">
    <property type="entry name" value="WD_REPEATS_2"/>
    <property type="match status" value="5"/>
</dbReference>
<feature type="compositionally biased region" description="Low complexity" evidence="8">
    <location>
        <begin position="277"/>
        <end position="287"/>
    </location>
</feature>
<evidence type="ECO:0000313" key="10">
    <source>
        <dbReference type="EMBL" id="EFA86552.1"/>
    </source>
</evidence>
<keyword evidence="4" id="KW-0677">Repeat</keyword>
<protein>
    <recommendedName>
        <fullName evidence="6">Ribosome biogenesis protein WDR12 homolog</fullName>
    </recommendedName>
</protein>
<dbReference type="EMBL" id="ADBJ01000002">
    <property type="protein sequence ID" value="EFA86552.1"/>
    <property type="molecule type" value="Genomic_DNA"/>
</dbReference>
<dbReference type="GeneID" id="31355886"/>
<dbReference type="RefSeq" id="XP_020438657.1">
    <property type="nucleotide sequence ID" value="XM_020571383.1"/>
</dbReference>
<evidence type="ECO:0000256" key="8">
    <source>
        <dbReference type="SAM" id="MobiDB-lite"/>
    </source>
</evidence>
<dbReference type="Pfam" id="PF00400">
    <property type="entry name" value="WD40"/>
    <property type="match status" value="6"/>
</dbReference>
<comment type="subcellular location">
    <subcellularLocation>
        <location evidence="6">Nucleus</location>
        <location evidence="6">Nucleolus</location>
    </subcellularLocation>
    <subcellularLocation>
        <location evidence="6">Nucleus</location>
        <location evidence="6">Nucleoplasm</location>
    </subcellularLocation>
</comment>
<dbReference type="InterPro" id="IPR019775">
    <property type="entry name" value="WD40_repeat_CS"/>
</dbReference>
<evidence type="ECO:0000256" key="6">
    <source>
        <dbReference type="HAMAP-Rule" id="MF_03029"/>
    </source>
</evidence>
<dbReference type="GO" id="GO:0005730">
    <property type="term" value="C:nucleolus"/>
    <property type="evidence" value="ECO:0007669"/>
    <property type="project" value="UniProtKB-SubCell"/>
</dbReference>
<evidence type="ECO:0000313" key="11">
    <source>
        <dbReference type="Proteomes" id="UP000001396"/>
    </source>
</evidence>
<dbReference type="Gene3D" id="2.130.10.10">
    <property type="entry name" value="YVTN repeat-like/Quinoprotein amine dehydrogenase"/>
    <property type="match status" value="1"/>
</dbReference>
<evidence type="ECO:0000256" key="5">
    <source>
        <dbReference type="ARBA" id="ARBA00023242"/>
    </source>
</evidence>
<comment type="similarity">
    <text evidence="6">Belongs to the WD repeat WDR12/YTM1 family.</text>
</comment>
<dbReference type="FunCoup" id="D3AW79">
    <property type="interactions" value="605"/>
</dbReference>
<name>D3AW79_HETP5</name>
<keyword evidence="3 7" id="KW-0853">WD repeat</keyword>
<dbReference type="PRINTS" id="PR00320">
    <property type="entry name" value="GPROTEINBRPT"/>
</dbReference>
<evidence type="ECO:0000256" key="3">
    <source>
        <dbReference type="ARBA" id="ARBA00022574"/>
    </source>
</evidence>
<feature type="repeat" description="WD" evidence="7">
    <location>
        <begin position="315"/>
        <end position="355"/>
    </location>
</feature>
<comment type="function">
    <text evidence="6">Required for maturation of ribosomal RNAs and formation of the large ribosomal subunit.</text>
</comment>
<feature type="repeat" description="WD" evidence="7">
    <location>
        <begin position="191"/>
        <end position="236"/>
    </location>
</feature>
<dbReference type="Pfam" id="PF08154">
    <property type="entry name" value="NLE"/>
    <property type="match status" value="1"/>
</dbReference>
<dbReference type="AlphaFoldDB" id="D3AW79"/>
<gene>
    <name evidence="10" type="primary">wdr12</name>
    <name evidence="10" type="ORF">PPL_00352</name>
</gene>
<dbReference type="STRING" id="670386.D3AW79"/>
<dbReference type="GO" id="GO:0030687">
    <property type="term" value="C:preribosome, large subunit precursor"/>
    <property type="evidence" value="ECO:0007669"/>
    <property type="project" value="UniProtKB-UniRule"/>
</dbReference>
<keyword evidence="1 6" id="KW-0690">Ribosome biogenesis</keyword>
<dbReference type="PANTHER" id="PTHR19855:SF11">
    <property type="entry name" value="RIBOSOME BIOGENESIS PROTEIN WDR12"/>
    <property type="match status" value="1"/>
</dbReference>
<dbReference type="SMART" id="SM00320">
    <property type="entry name" value="WD40"/>
    <property type="match status" value="7"/>
</dbReference>
<sequence>MTVIGYNLVRQSNSHHKDSYSPQTDELSYNIIGNNARFVLLVLIMDNNQVVVKEEGKVKVRFVTNDPNIRVTEIAFGVPERIGRLGLSELVNHLRSEEDTTQHKPFDFLINGQFIRTTLDKHIKKAGLKEEDTITIEYVEAVTEPKREQENQHDDWIASVDGGSLVGLALTGGYDFGARIVDCSANTLITAVGHQAAIKSVAWTKAAKRSHLAFLTASLDQTIRYWHADADAKTVQPMCIFKAHQGSVESVASNPDGTRFASGGYDNKLRLWDLQNLPQPQPQQQPNKKSRKNGAIASSTNILEPSIITESLSTLEKHSQPITTIDWPTQFQLISGGMDKSIRLWDLETMSDTQTMMASTALHVVSYSIDSGLIASGHADHTIRLWDPRIRDGKFNIGSLLSHKNWVTSISWKPGSSTQLLSASHDGTVKLWDTRSKVPLFTIEKHTDKVLSCDWLSNPTDSSNPYIISGGADTKLKIYNN</sequence>
<dbReference type="PROSITE" id="PS00678">
    <property type="entry name" value="WD_REPEATS_1"/>
    <property type="match status" value="2"/>
</dbReference>
<evidence type="ECO:0000256" key="7">
    <source>
        <dbReference type="PROSITE-ProRule" id="PRU00221"/>
    </source>
</evidence>
<dbReference type="GO" id="GO:0000463">
    <property type="term" value="P:maturation of LSU-rRNA from tricistronic rRNA transcript (SSU-rRNA, 5.8S rRNA, LSU-rRNA)"/>
    <property type="evidence" value="ECO:0007669"/>
    <property type="project" value="UniProtKB-UniRule"/>
</dbReference>
<dbReference type="GO" id="GO:0005654">
    <property type="term" value="C:nucleoplasm"/>
    <property type="evidence" value="ECO:0007669"/>
    <property type="project" value="UniProtKB-SubCell"/>
</dbReference>
<dbReference type="CDD" id="cd00200">
    <property type="entry name" value="WD40"/>
    <property type="match status" value="1"/>
</dbReference>
<keyword evidence="2 6" id="KW-0698">rRNA processing</keyword>
<dbReference type="GO" id="GO:0043021">
    <property type="term" value="F:ribonucleoprotein complex binding"/>
    <property type="evidence" value="ECO:0007669"/>
    <property type="project" value="UniProtKB-UniRule"/>
</dbReference>
<evidence type="ECO:0000256" key="1">
    <source>
        <dbReference type="ARBA" id="ARBA00022517"/>
    </source>
</evidence>
<dbReference type="InterPro" id="IPR015943">
    <property type="entry name" value="WD40/YVTN_repeat-like_dom_sf"/>
</dbReference>
<dbReference type="InterPro" id="IPR012972">
    <property type="entry name" value="NLE"/>
</dbReference>
<dbReference type="InterPro" id="IPR020472">
    <property type="entry name" value="WD40_PAC1"/>
</dbReference>
<evidence type="ECO:0000256" key="4">
    <source>
        <dbReference type="ARBA" id="ARBA00022737"/>
    </source>
</evidence>
<keyword evidence="5 6" id="KW-0539">Nucleus</keyword>
<feature type="region of interest" description="Disordered" evidence="8">
    <location>
        <begin position="277"/>
        <end position="296"/>
    </location>
</feature>
<dbReference type="PANTHER" id="PTHR19855">
    <property type="entry name" value="WD40 REPEAT PROTEIN 12, 37"/>
    <property type="match status" value="1"/>
</dbReference>
<feature type="repeat" description="WD" evidence="7">
    <location>
        <begin position="241"/>
        <end position="276"/>
    </location>
</feature>
<dbReference type="PROSITE" id="PS50294">
    <property type="entry name" value="WD_REPEATS_REGION"/>
    <property type="match status" value="3"/>
</dbReference>
<dbReference type="InterPro" id="IPR028599">
    <property type="entry name" value="WDR12/Ytm1"/>
</dbReference>
<comment type="caution">
    <text evidence="10">The sequence shown here is derived from an EMBL/GenBank/DDBJ whole genome shotgun (WGS) entry which is preliminary data.</text>
</comment>
<dbReference type="HAMAP" id="MF_03029">
    <property type="entry name" value="WDR12"/>
    <property type="match status" value="1"/>
</dbReference>
<dbReference type="Proteomes" id="UP000001396">
    <property type="component" value="Unassembled WGS sequence"/>
</dbReference>
<reference evidence="10 11" key="1">
    <citation type="journal article" date="2011" name="Genome Res.">
        <title>Phylogeny-wide analysis of social amoeba genomes highlights ancient origins for complex intercellular communication.</title>
        <authorList>
            <person name="Heidel A.J."/>
            <person name="Lawal H.M."/>
            <person name="Felder M."/>
            <person name="Schilde C."/>
            <person name="Helps N.R."/>
            <person name="Tunggal B."/>
            <person name="Rivero F."/>
            <person name="John U."/>
            <person name="Schleicher M."/>
            <person name="Eichinger L."/>
            <person name="Platzer M."/>
            <person name="Noegel A.A."/>
            <person name="Schaap P."/>
            <person name="Gloeckner G."/>
        </authorList>
    </citation>
    <scope>NUCLEOTIDE SEQUENCE [LARGE SCALE GENOMIC DNA]</scope>
    <source>
        <strain evidence="11">ATCC 26659 / Pp 5 / PN500</strain>
    </source>
</reference>
<dbReference type="OMA" id="DHKYVEF"/>